<proteinExistence type="inferred from homology"/>
<dbReference type="PANTHER" id="PTHR43133:SF25">
    <property type="entry name" value="RNA POLYMERASE SIGMA FACTOR RFAY-RELATED"/>
    <property type="match status" value="1"/>
</dbReference>
<dbReference type="InterPro" id="IPR039425">
    <property type="entry name" value="RNA_pol_sigma-70-like"/>
</dbReference>
<dbReference type="GO" id="GO:0003677">
    <property type="term" value="F:DNA binding"/>
    <property type="evidence" value="ECO:0007669"/>
    <property type="project" value="InterPro"/>
</dbReference>
<dbReference type="InterPro" id="IPR036388">
    <property type="entry name" value="WH-like_DNA-bd_sf"/>
</dbReference>
<evidence type="ECO:0000256" key="1">
    <source>
        <dbReference type="ARBA" id="ARBA00010641"/>
    </source>
</evidence>
<dbReference type="STRING" id="648782.SAMN04488554_1500"/>
<dbReference type="SUPFAM" id="SSF88946">
    <property type="entry name" value="Sigma2 domain of RNA polymerase sigma factors"/>
    <property type="match status" value="1"/>
</dbReference>
<evidence type="ECO:0000256" key="5">
    <source>
        <dbReference type="SAM" id="MobiDB-lite"/>
    </source>
</evidence>
<evidence type="ECO:0000259" key="6">
    <source>
        <dbReference type="Pfam" id="PF04542"/>
    </source>
</evidence>
<organism evidence="8 9">
    <name type="scientific">Ruania alba</name>
    <dbReference type="NCBI Taxonomy" id="648782"/>
    <lineage>
        <taxon>Bacteria</taxon>
        <taxon>Bacillati</taxon>
        <taxon>Actinomycetota</taxon>
        <taxon>Actinomycetes</taxon>
        <taxon>Micrococcales</taxon>
        <taxon>Ruaniaceae</taxon>
        <taxon>Ruania</taxon>
    </lineage>
</organism>
<evidence type="ECO:0000256" key="2">
    <source>
        <dbReference type="ARBA" id="ARBA00023015"/>
    </source>
</evidence>
<dbReference type="InterPro" id="IPR013249">
    <property type="entry name" value="RNA_pol_sigma70_r4_t2"/>
</dbReference>
<dbReference type="RefSeq" id="WP_089772348.1">
    <property type="nucleotide sequence ID" value="NZ_FNTX01000001.1"/>
</dbReference>
<dbReference type="Proteomes" id="UP000199220">
    <property type="component" value="Unassembled WGS sequence"/>
</dbReference>
<protein>
    <submittedName>
        <fullName evidence="8">RNA polymerase sigma-70 factor, ECF subfamily</fullName>
    </submittedName>
</protein>
<evidence type="ECO:0000313" key="9">
    <source>
        <dbReference type="Proteomes" id="UP000199220"/>
    </source>
</evidence>
<dbReference type="GO" id="GO:0016987">
    <property type="term" value="F:sigma factor activity"/>
    <property type="evidence" value="ECO:0007669"/>
    <property type="project" value="UniProtKB-KW"/>
</dbReference>
<dbReference type="GO" id="GO:0006352">
    <property type="term" value="P:DNA-templated transcription initiation"/>
    <property type="evidence" value="ECO:0007669"/>
    <property type="project" value="InterPro"/>
</dbReference>
<keyword evidence="2" id="KW-0805">Transcription regulation</keyword>
<evidence type="ECO:0000313" key="8">
    <source>
        <dbReference type="EMBL" id="SEE09096.1"/>
    </source>
</evidence>
<dbReference type="NCBIfam" id="TIGR02937">
    <property type="entry name" value="sigma70-ECF"/>
    <property type="match status" value="1"/>
</dbReference>
<dbReference type="Gene3D" id="1.10.10.10">
    <property type="entry name" value="Winged helix-like DNA-binding domain superfamily/Winged helix DNA-binding domain"/>
    <property type="match status" value="1"/>
</dbReference>
<name>A0A1H5G066_9MICO</name>
<sequence length="192" mass="21488">MSAPEEQAEGRRRLTDLWEQYAHRIHAYAMRHVGPDRAEEVVAETFLVAWRRLEDVPGSGLPWLLVVARNTIRSDRRSMYRQRALTAELERLTKLTDHVASAETLVTERDALLRGLAQLSKNQREAILLVAWDGLTTTDAAAVAGCALGTFKVRLHRARRRMSRALDPTADPDAPNASVAALFPATPERELS</sequence>
<feature type="domain" description="RNA polymerase sigma factor 70 region 4 type 2" evidence="7">
    <location>
        <begin position="110"/>
        <end position="162"/>
    </location>
</feature>
<dbReference type="SUPFAM" id="SSF88659">
    <property type="entry name" value="Sigma3 and sigma4 domains of RNA polymerase sigma factors"/>
    <property type="match status" value="1"/>
</dbReference>
<evidence type="ECO:0000259" key="7">
    <source>
        <dbReference type="Pfam" id="PF08281"/>
    </source>
</evidence>
<dbReference type="InterPro" id="IPR013324">
    <property type="entry name" value="RNA_pol_sigma_r3/r4-like"/>
</dbReference>
<feature type="region of interest" description="Disordered" evidence="5">
    <location>
        <begin position="165"/>
        <end position="192"/>
    </location>
</feature>
<dbReference type="Pfam" id="PF04542">
    <property type="entry name" value="Sigma70_r2"/>
    <property type="match status" value="1"/>
</dbReference>
<dbReference type="InterPro" id="IPR013325">
    <property type="entry name" value="RNA_pol_sigma_r2"/>
</dbReference>
<keyword evidence="9" id="KW-1185">Reference proteome</keyword>
<dbReference type="InterPro" id="IPR014284">
    <property type="entry name" value="RNA_pol_sigma-70_dom"/>
</dbReference>
<evidence type="ECO:0000256" key="3">
    <source>
        <dbReference type="ARBA" id="ARBA00023082"/>
    </source>
</evidence>
<gene>
    <name evidence="8" type="ORF">SAMN04488554_1500</name>
</gene>
<keyword evidence="3" id="KW-0731">Sigma factor</keyword>
<accession>A0A1H5G066</accession>
<dbReference type="Pfam" id="PF08281">
    <property type="entry name" value="Sigma70_r4_2"/>
    <property type="match status" value="1"/>
</dbReference>
<dbReference type="AlphaFoldDB" id="A0A1H5G066"/>
<dbReference type="Gene3D" id="1.10.1740.10">
    <property type="match status" value="1"/>
</dbReference>
<evidence type="ECO:0000256" key="4">
    <source>
        <dbReference type="ARBA" id="ARBA00023163"/>
    </source>
</evidence>
<dbReference type="InterPro" id="IPR007627">
    <property type="entry name" value="RNA_pol_sigma70_r2"/>
</dbReference>
<dbReference type="EMBL" id="FNTX01000001">
    <property type="protein sequence ID" value="SEE09096.1"/>
    <property type="molecule type" value="Genomic_DNA"/>
</dbReference>
<reference evidence="9" key="1">
    <citation type="submission" date="2016-10" db="EMBL/GenBank/DDBJ databases">
        <authorList>
            <person name="Varghese N."/>
            <person name="Submissions S."/>
        </authorList>
    </citation>
    <scope>NUCLEOTIDE SEQUENCE [LARGE SCALE GENOMIC DNA]</scope>
    <source>
        <strain evidence="9">DSM 21368</strain>
    </source>
</reference>
<keyword evidence="4" id="KW-0804">Transcription</keyword>
<dbReference type="PANTHER" id="PTHR43133">
    <property type="entry name" value="RNA POLYMERASE ECF-TYPE SIGMA FACTO"/>
    <property type="match status" value="1"/>
</dbReference>
<dbReference type="OrthoDB" id="3747638at2"/>
<comment type="similarity">
    <text evidence="1">Belongs to the sigma-70 factor family. ECF subfamily.</text>
</comment>
<feature type="domain" description="RNA polymerase sigma-70 region 2" evidence="6">
    <location>
        <begin position="17"/>
        <end position="78"/>
    </location>
</feature>